<keyword evidence="2" id="KW-1185">Reference proteome</keyword>
<accession>A0A1H8G7K7</accession>
<reference evidence="1 2" key="1">
    <citation type="submission" date="2016-10" db="EMBL/GenBank/DDBJ databases">
        <authorList>
            <person name="de Groot N.N."/>
        </authorList>
    </citation>
    <scope>NUCLEOTIDE SEQUENCE [LARGE SCALE GENOMIC DNA]</scope>
    <source>
        <strain evidence="1 2">DSM 46701</strain>
    </source>
</reference>
<protein>
    <submittedName>
        <fullName evidence="1">Uncharacterized protein</fullName>
    </submittedName>
</protein>
<dbReference type="STRING" id="1173111.SAMN05444955_110128"/>
<dbReference type="EMBL" id="FOCQ01000010">
    <property type="protein sequence ID" value="SEN39973.1"/>
    <property type="molecule type" value="Genomic_DNA"/>
</dbReference>
<dbReference type="OrthoDB" id="3003363at2"/>
<gene>
    <name evidence="1" type="ORF">SAMN05444955_110128</name>
</gene>
<dbReference type="RefSeq" id="WP_089969707.1">
    <property type="nucleotide sequence ID" value="NZ_FOCQ01000010.1"/>
</dbReference>
<evidence type="ECO:0000313" key="1">
    <source>
        <dbReference type="EMBL" id="SEN39973.1"/>
    </source>
</evidence>
<organism evidence="1 2">
    <name type="scientific">Lihuaxuella thermophila</name>
    <dbReference type="NCBI Taxonomy" id="1173111"/>
    <lineage>
        <taxon>Bacteria</taxon>
        <taxon>Bacillati</taxon>
        <taxon>Bacillota</taxon>
        <taxon>Bacilli</taxon>
        <taxon>Bacillales</taxon>
        <taxon>Thermoactinomycetaceae</taxon>
        <taxon>Lihuaxuella</taxon>
    </lineage>
</organism>
<evidence type="ECO:0000313" key="2">
    <source>
        <dbReference type="Proteomes" id="UP000199695"/>
    </source>
</evidence>
<dbReference type="Proteomes" id="UP000199695">
    <property type="component" value="Unassembled WGS sequence"/>
</dbReference>
<name>A0A1H8G7K7_9BACL</name>
<sequence>MTKGESQLIKKSDAVGYVVYAMAKLGYKRPEIERVIKELRNTFNFRYSGSIVDANLTNGRIARREWLPTIAEAETE</sequence>
<dbReference type="AlphaFoldDB" id="A0A1H8G7K7"/>
<proteinExistence type="predicted"/>